<dbReference type="SUPFAM" id="SSF46785">
    <property type="entry name" value="Winged helix' DNA-binding domain"/>
    <property type="match status" value="1"/>
</dbReference>
<dbReference type="EMBL" id="SWAU01000078">
    <property type="protein sequence ID" value="TKA96715.1"/>
    <property type="molecule type" value="Genomic_DNA"/>
</dbReference>
<keyword evidence="3" id="KW-0804">Transcription</keyword>
<dbReference type="InterPro" id="IPR008920">
    <property type="entry name" value="TF_FadR/GntR_C"/>
</dbReference>
<dbReference type="AlphaFoldDB" id="A0A4U0YXX2"/>
<dbReference type="GO" id="GO:0003677">
    <property type="term" value="F:DNA binding"/>
    <property type="evidence" value="ECO:0007669"/>
    <property type="project" value="UniProtKB-KW"/>
</dbReference>
<dbReference type="PRINTS" id="PR00035">
    <property type="entry name" value="HTHGNTR"/>
</dbReference>
<reference evidence="6 7" key="1">
    <citation type="submission" date="2019-04" db="EMBL/GenBank/DDBJ databases">
        <title>Crypto-aerobic microbial life in anoxic (sulfidic) marine sediments.</title>
        <authorList>
            <person name="Bhattacharya S."/>
            <person name="Roy C."/>
            <person name="Mondal N."/>
            <person name="Sarkar J."/>
            <person name="Mandal S."/>
            <person name="Rameez M.J."/>
            <person name="Ghosh W."/>
        </authorList>
    </citation>
    <scope>NUCLEOTIDE SEQUENCE [LARGE SCALE GENOMIC DNA]</scope>
    <source>
        <strain evidence="6 7">SBBC</strain>
    </source>
</reference>
<dbReference type="InterPro" id="IPR000524">
    <property type="entry name" value="Tscrpt_reg_HTH_GntR"/>
</dbReference>
<sequence>MSEALKPAPSESPRGAVREGQGATQRAPDLIGRVSVTQQAAQAMRDGILSGRWPEGTQMPSQRDLCELLGVSRTALREAMTTLEALGYLSIEVGRGVFITSQGDWPSVDRAQGRGRRYAAAEVLQARYFLEGWAAQLAVAGIDQVRLDRLVGLLEAMDGALARQELAELDRLDEEFHGIIAEACGNSMLMDLLEIVRGAYARRERSQRAQTAPEGGKLVVISRRVAEHRRIVEAFQAGDPAEANRAMRAHILGLAARNGVHLSEDATAAE</sequence>
<evidence type="ECO:0000313" key="6">
    <source>
        <dbReference type="EMBL" id="TKA96715.1"/>
    </source>
</evidence>
<name>A0A4U0YXX2_9RHOB</name>
<dbReference type="SMART" id="SM00345">
    <property type="entry name" value="HTH_GNTR"/>
    <property type="match status" value="1"/>
</dbReference>
<dbReference type="PANTHER" id="PTHR43537:SF5">
    <property type="entry name" value="UXU OPERON TRANSCRIPTIONAL REGULATOR"/>
    <property type="match status" value="1"/>
</dbReference>
<dbReference type="CDD" id="cd07377">
    <property type="entry name" value="WHTH_GntR"/>
    <property type="match status" value="1"/>
</dbReference>
<dbReference type="Pfam" id="PF00392">
    <property type="entry name" value="GntR"/>
    <property type="match status" value="1"/>
</dbReference>
<evidence type="ECO:0000256" key="3">
    <source>
        <dbReference type="ARBA" id="ARBA00023163"/>
    </source>
</evidence>
<evidence type="ECO:0000256" key="1">
    <source>
        <dbReference type="ARBA" id="ARBA00023015"/>
    </source>
</evidence>
<dbReference type="InterPro" id="IPR036388">
    <property type="entry name" value="WH-like_DNA-bd_sf"/>
</dbReference>
<protein>
    <submittedName>
        <fullName evidence="6">FadR family transcriptional regulator</fullName>
    </submittedName>
</protein>
<feature type="domain" description="HTH gntR-type" evidence="5">
    <location>
        <begin position="34"/>
        <end position="102"/>
    </location>
</feature>
<keyword evidence="2" id="KW-0238">DNA-binding</keyword>
<evidence type="ECO:0000313" key="7">
    <source>
        <dbReference type="Proteomes" id="UP000306340"/>
    </source>
</evidence>
<dbReference type="PANTHER" id="PTHR43537">
    <property type="entry name" value="TRANSCRIPTIONAL REGULATOR, GNTR FAMILY"/>
    <property type="match status" value="1"/>
</dbReference>
<dbReference type="PROSITE" id="PS50949">
    <property type="entry name" value="HTH_GNTR"/>
    <property type="match status" value="1"/>
</dbReference>
<dbReference type="SMART" id="SM00895">
    <property type="entry name" value="FCD"/>
    <property type="match status" value="1"/>
</dbReference>
<dbReference type="GO" id="GO:0003700">
    <property type="term" value="F:DNA-binding transcription factor activity"/>
    <property type="evidence" value="ECO:0007669"/>
    <property type="project" value="InterPro"/>
</dbReference>
<evidence type="ECO:0000259" key="5">
    <source>
        <dbReference type="PROSITE" id="PS50949"/>
    </source>
</evidence>
<evidence type="ECO:0000256" key="2">
    <source>
        <dbReference type="ARBA" id="ARBA00023125"/>
    </source>
</evidence>
<evidence type="ECO:0000256" key="4">
    <source>
        <dbReference type="SAM" id="MobiDB-lite"/>
    </source>
</evidence>
<gene>
    <name evidence="6" type="ORF">FAZ78_09945</name>
</gene>
<dbReference type="Gene3D" id="1.20.120.530">
    <property type="entry name" value="GntR ligand-binding domain-like"/>
    <property type="match status" value="1"/>
</dbReference>
<dbReference type="Pfam" id="PF07729">
    <property type="entry name" value="FCD"/>
    <property type="match status" value="1"/>
</dbReference>
<dbReference type="SUPFAM" id="SSF48008">
    <property type="entry name" value="GntR ligand-binding domain-like"/>
    <property type="match status" value="1"/>
</dbReference>
<dbReference type="Gene3D" id="1.10.10.10">
    <property type="entry name" value="Winged helix-like DNA-binding domain superfamily/Winged helix DNA-binding domain"/>
    <property type="match status" value="1"/>
</dbReference>
<dbReference type="InterPro" id="IPR036390">
    <property type="entry name" value="WH_DNA-bd_sf"/>
</dbReference>
<keyword evidence="1" id="KW-0805">Transcription regulation</keyword>
<dbReference type="InterPro" id="IPR011711">
    <property type="entry name" value="GntR_C"/>
</dbReference>
<dbReference type="Proteomes" id="UP000306340">
    <property type="component" value="Unassembled WGS sequence"/>
</dbReference>
<dbReference type="RefSeq" id="WP_136792393.1">
    <property type="nucleotide sequence ID" value="NZ_SWAU01000078.1"/>
</dbReference>
<feature type="region of interest" description="Disordered" evidence="4">
    <location>
        <begin position="1"/>
        <end position="32"/>
    </location>
</feature>
<proteinExistence type="predicted"/>
<comment type="caution">
    <text evidence="6">The sequence shown here is derived from an EMBL/GenBank/DDBJ whole genome shotgun (WGS) entry which is preliminary data.</text>
</comment>
<accession>A0A4U0YXX2</accession>
<organism evidence="6 7">
    <name type="scientific">Cereibacter changlensis</name>
    <dbReference type="NCBI Taxonomy" id="402884"/>
    <lineage>
        <taxon>Bacteria</taxon>
        <taxon>Pseudomonadati</taxon>
        <taxon>Pseudomonadota</taxon>
        <taxon>Alphaproteobacteria</taxon>
        <taxon>Rhodobacterales</taxon>
        <taxon>Paracoccaceae</taxon>
        <taxon>Cereibacter</taxon>
    </lineage>
</organism>